<evidence type="ECO:0000313" key="2">
    <source>
        <dbReference type="Proteomes" id="UP001283341"/>
    </source>
</evidence>
<dbReference type="AlphaFoldDB" id="A0AAE0LZT8"/>
<protein>
    <submittedName>
        <fullName evidence="1">Uncharacterized protein</fullName>
    </submittedName>
</protein>
<organism evidence="1 2">
    <name type="scientific">Apodospora peruviana</name>
    <dbReference type="NCBI Taxonomy" id="516989"/>
    <lineage>
        <taxon>Eukaryota</taxon>
        <taxon>Fungi</taxon>
        <taxon>Dikarya</taxon>
        <taxon>Ascomycota</taxon>
        <taxon>Pezizomycotina</taxon>
        <taxon>Sordariomycetes</taxon>
        <taxon>Sordariomycetidae</taxon>
        <taxon>Sordariales</taxon>
        <taxon>Lasiosphaeriaceae</taxon>
        <taxon>Apodospora</taxon>
    </lineage>
</organism>
<keyword evidence="2" id="KW-1185">Reference proteome</keyword>
<sequence length="149" mass="17188">MVVTTLPALIPDIRKVYNSYFAAFKNERMGQMMLKVIFPNDDTDSDEFRNTHAKGTLSWMHTCDYQYTWKAVDTTTGEIVGMALFDIHFKWRTEEERKNHGVPWLTGEAKERAERVLNPLHDIREELFGGAPHICKSSLCLSFPALVHI</sequence>
<comment type="caution">
    <text evidence="1">The sequence shown here is derived from an EMBL/GenBank/DDBJ whole genome shotgun (WGS) entry which is preliminary data.</text>
</comment>
<reference evidence="1" key="1">
    <citation type="journal article" date="2023" name="Mol. Phylogenet. Evol.">
        <title>Genome-scale phylogeny and comparative genomics of the fungal order Sordariales.</title>
        <authorList>
            <person name="Hensen N."/>
            <person name="Bonometti L."/>
            <person name="Westerberg I."/>
            <person name="Brannstrom I.O."/>
            <person name="Guillou S."/>
            <person name="Cros-Aarteil S."/>
            <person name="Calhoun S."/>
            <person name="Haridas S."/>
            <person name="Kuo A."/>
            <person name="Mondo S."/>
            <person name="Pangilinan J."/>
            <person name="Riley R."/>
            <person name="LaButti K."/>
            <person name="Andreopoulos B."/>
            <person name="Lipzen A."/>
            <person name="Chen C."/>
            <person name="Yan M."/>
            <person name="Daum C."/>
            <person name="Ng V."/>
            <person name="Clum A."/>
            <person name="Steindorff A."/>
            <person name="Ohm R.A."/>
            <person name="Martin F."/>
            <person name="Silar P."/>
            <person name="Natvig D.O."/>
            <person name="Lalanne C."/>
            <person name="Gautier V."/>
            <person name="Ament-Velasquez S.L."/>
            <person name="Kruys A."/>
            <person name="Hutchinson M.I."/>
            <person name="Powell A.J."/>
            <person name="Barry K."/>
            <person name="Miller A.N."/>
            <person name="Grigoriev I.V."/>
            <person name="Debuchy R."/>
            <person name="Gladieux P."/>
            <person name="Hiltunen Thoren M."/>
            <person name="Johannesson H."/>
        </authorList>
    </citation>
    <scope>NUCLEOTIDE SEQUENCE</scope>
    <source>
        <strain evidence="1">CBS 118394</strain>
    </source>
</reference>
<proteinExistence type="predicted"/>
<reference evidence="1" key="2">
    <citation type="submission" date="2023-06" db="EMBL/GenBank/DDBJ databases">
        <authorList>
            <consortium name="Lawrence Berkeley National Laboratory"/>
            <person name="Haridas S."/>
            <person name="Hensen N."/>
            <person name="Bonometti L."/>
            <person name="Westerberg I."/>
            <person name="Brannstrom I.O."/>
            <person name="Guillou S."/>
            <person name="Cros-Aarteil S."/>
            <person name="Calhoun S."/>
            <person name="Kuo A."/>
            <person name="Mondo S."/>
            <person name="Pangilinan J."/>
            <person name="Riley R."/>
            <person name="Labutti K."/>
            <person name="Andreopoulos B."/>
            <person name="Lipzen A."/>
            <person name="Chen C."/>
            <person name="Yanf M."/>
            <person name="Daum C."/>
            <person name="Ng V."/>
            <person name="Clum A."/>
            <person name="Steindorff A."/>
            <person name="Ohm R."/>
            <person name="Martin F."/>
            <person name="Silar P."/>
            <person name="Natvig D."/>
            <person name="Lalanne C."/>
            <person name="Gautier V."/>
            <person name="Ament-Velasquez S.L."/>
            <person name="Kruys A."/>
            <person name="Hutchinson M.I."/>
            <person name="Powell A.J."/>
            <person name="Barry K."/>
            <person name="Miller A.N."/>
            <person name="Grigoriev I.V."/>
            <person name="Debuchy R."/>
            <person name="Gladieux P."/>
            <person name="Thoren M.H."/>
            <person name="Johannesson H."/>
        </authorList>
    </citation>
    <scope>NUCLEOTIDE SEQUENCE</scope>
    <source>
        <strain evidence="1">CBS 118394</strain>
    </source>
</reference>
<gene>
    <name evidence="1" type="ORF">B0H66DRAFT_569237</name>
</gene>
<dbReference type="Gene3D" id="3.40.630.30">
    <property type="match status" value="1"/>
</dbReference>
<accession>A0AAE0LZT8</accession>
<dbReference type="Proteomes" id="UP001283341">
    <property type="component" value="Unassembled WGS sequence"/>
</dbReference>
<evidence type="ECO:0000313" key="1">
    <source>
        <dbReference type="EMBL" id="KAK3312949.1"/>
    </source>
</evidence>
<dbReference type="EMBL" id="JAUEDM010000008">
    <property type="protein sequence ID" value="KAK3312949.1"/>
    <property type="molecule type" value="Genomic_DNA"/>
</dbReference>
<name>A0AAE0LZT8_9PEZI</name>